<organism evidence="2 3">
    <name type="scientific">Rhizophagus irregularis</name>
    <dbReference type="NCBI Taxonomy" id="588596"/>
    <lineage>
        <taxon>Eukaryota</taxon>
        <taxon>Fungi</taxon>
        <taxon>Fungi incertae sedis</taxon>
        <taxon>Mucoromycota</taxon>
        <taxon>Glomeromycotina</taxon>
        <taxon>Glomeromycetes</taxon>
        <taxon>Glomerales</taxon>
        <taxon>Glomeraceae</taxon>
        <taxon>Rhizophagus</taxon>
    </lineage>
</organism>
<dbReference type="Proteomes" id="UP000234323">
    <property type="component" value="Unassembled WGS sequence"/>
</dbReference>
<keyword evidence="3" id="KW-1185">Reference proteome</keyword>
<dbReference type="VEuPathDB" id="FungiDB:RhiirA1_482017"/>
<comment type="caution">
    <text evidence="2">The sequence shown here is derived from an EMBL/GenBank/DDBJ whole genome shotgun (WGS) entry which is preliminary data.</text>
</comment>
<feature type="region of interest" description="Disordered" evidence="1">
    <location>
        <begin position="221"/>
        <end position="373"/>
    </location>
</feature>
<dbReference type="EMBL" id="LLXI01003854">
    <property type="protein sequence ID" value="PKY59932.1"/>
    <property type="molecule type" value="Genomic_DNA"/>
</dbReference>
<feature type="compositionally biased region" description="Polar residues" evidence="1">
    <location>
        <begin position="288"/>
        <end position="306"/>
    </location>
</feature>
<name>A0A2I1HM20_9GLOM</name>
<dbReference type="AlphaFoldDB" id="A0A2I1HM20"/>
<sequence>MWAVLCTGHCLRVCPASYSSDQRALRRAHVALLAGLPRGSVAADLNEIAEEISAKSINIPFSYNSYTPKPYAYVHFSFAATKESAMSITCALKNTGLTWHEPNEVSSLCHRCGHPGCNPDKCASSRAPQRSSRPWSNNDKLRELYNKHLPPSHPAKRHNHLMLTLLEDAELEYDINGLNVPPLLDWQQITDQITLILEDIALLTVEFQDLQSRVKWLEDNHDRPVIPSPHKSLPMDQGWDTVEPPNSRRLSDNILVDLNSPPPPPNGPSDSSCSRVPLPPRQSLIPGLSSSPENRLSSLTATVTELTKTRHNRFARPDNNNNNGSRKNASHQRSRSCPNNQQQQSRSRSQRRRPWNRDNLQNNTQRPPVPDINEINYYTDRMDVTYPGPVALTDWKSIGASLEKVIGELAFLPRSLLP</sequence>
<evidence type="ECO:0000313" key="3">
    <source>
        <dbReference type="Proteomes" id="UP000234323"/>
    </source>
</evidence>
<feature type="compositionally biased region" description="Low complexity" evidence="1">
    <location>
        <begin position="335"/>
        <end position="347"/>
    </location>
</feature>
<evidence type="ECO:0000256" key="1">
    <source>
        <dbReference type="SAM" id="MobiDB-lite"/>
    </source>
</evidence>
<accession>A0A2I1HM20</accession>
<proteinExistence type="predicted"/>
<evidence type="ECO:0000313" key="2">
    <source>
        <dbReference type="EMBL" id="PKY59932.1"/>
    </source>
</evidence>
<gene>
    <name evidence="2" type="ORF">RhiirA4_483087</name>
</gene>
<protein>
    <recommendedName>
        <fullName evidence="4">RRM domain-containing protein</fullName>
    </recommendedName>
</protein>
<dbReference type="VEuPathDB" id="FungiDB:RhiirFUN_016311"/>
<reference evidence="2 3" key="1">
    <citation type="submission" date="2015-10" db="EMBL/GenBank/DDBJ databases">
        <title>Genome analyses suggest a sexual origin of heterokaryosis in a supposedly ancient asexual fungus.</title>
        <authorList>
            <person name="Ropars J."/>
            <person name="Sedzielewska K."/>
            <person name="Noel J."/>
            <person name="Charron P."/>
            <person name="Farinelli L."/>
            <person name="Marton T."/>
            <person name="Kruger M."/>
            <person name="Pelin A."/>
            <person name="Brachmann A."/>
            <person name="Corradi N."/>
        </authorList>
    </citation>
    <scope>NUCLEOTIDE SEQUENCE [LARGE SCALE GENOMIC DNA]</scope>
    <source>
        <strain evidence="2 3">A4</strain>
    </source>
</reference>
<evidence type="ECO:0008006" key="4">
    <source>
        <dbReference type="Google" id="ProtNLM"/>
    </source>
</evidence>